<keyword evidence="5" id="KW-0472">Membrane</keyword>
<dbReference type="InterPro" id="IPR007696">
    <property type="entry name" value="DNA_mismatch_repair_MutS_core"/>
</dbReference>
<protein>
    <submittedName>
        <fullName evidence="7">DNA mismatch repair protein msh-2</fullName>
    </submittedName>
</protein>
<dbReference type="Gene3D" id="3.30.420.110">
    <property type="entry name" value="MutS, connector domain"/>
    <property type="match status" value="1"/>
</dbReference>
<keyword evidence="3" id="KW-0238">DNA-binding</keyword>
<feature type="domain" description="DNA mismatch repair proteins mutS family" evidence="6">
    <location>
        <begin position="1442"/>
        <end position="1458"/>
    </location>
</feature>
<feature type="transmembrane region" description="Helical" evidence="5">
    <location>
        <begin position="287"/>
        <end position="310"/>
    </location>
</feature>
<feature type="coiled-coil region" evidence="4">
    <location>
        <begin position="1253"/>
        <end position="1280"/>
    </location>
</feature>
<dbReference type="PANTHER" id="PTHR11361:SF35">
    <property type="entry name" value="DNA MISMATCH REPAIR PROTEIN MSH2"/>
    <property type="match status" value="1"/>
</dbReference>
<dbReference type="PANTHER" id="PTHR11361">
    <property type="entry name" value="DNA MISMATCH REPAIR PROTEIN MUTS FAMILY MEMBER"/>
    <property type="match status" value="1"/>
</dbReference>
<organism evidence="7 8">
    <name type="scientific">Durusdinium trenchii</name>
    <dbReference type="NCBI Taxonomy" id="1381693"/>
    <lineage>
        <taxon>Eukaryota</taxon>
        <taxon>Sar</taxon>
        <taxon>Alveolata</taxon>
        <taxon>Dinophyceae</taxon>
        <taxon>Suessiales</taxon>
        <taxon>Symbiodiniaceae</taxon>
        <taxon>Durusdinium</taxon>
    </lineage>
</organism>
<accession>A0ABP0PV74</accession>
<keyword evidence="5" id="KW-1133">Transmembrane helix</keyword>
<evidence type="ECO:0000256" key="4">
    <source>
        <dbReference type="SAM" id="Coils"/>
    </source>
</evidence>
<sequence>MVDEISALGLRHVGYGISTDLLTPFVTAHVEAARSRDAGHRFGTSAFGTRWSMSLIAKMLMRIIMEGSTVVMKAINTNHEAVLKKAVAVVPRGQRASELLNVSCGTQSISPLYWAIDSGSLISAKAIIEDLLTIRADRDVYYYGCDALFTRHPDLIHRMCLCAPSLLEPLLDGLVWRSRSTVDGQRRVNYYVKHLVQDLDGNFSETLSWLVEYQVGSWASTAQATPFQDPHVVSHPAAALAADLIWFRFAVFYFLRGRCYLLFTLCVFIAGQAVLGQRDESFEENVAIFACRCFLYFGSMCQLLYSHWSLAYVDIKRGAIDRSYIFPIPEYLFDVQQALYMTLVSALIIMFFLEPILWCIKDSAELGTEMNNSTGTYIFTENCAAAEDAEPPGSPGKTLNQDMLLQTYDALMSLNRSPIPSLEHEFHQDMGAYYIFSGLAMLLYWALLVDFAEPWCSRVFSEVPSADGTWGDVALFGLALGFLIVAFATAISTLNHSLLSYDGVHLWLGALLRISLGMFPATEYLSFREEVPVLVAVSAFVAVVFVVMLPLEGRTPGAVMGASSLNTVDPLNLLVAQLTESYHSMFQDMQGYARLNRAAVVVSVTEEVTQKSWGRFLKRLGFEDGAHGRRIRRLPDRGSGDPSKFWESKTERLEFNEGDVGLAGGIQILEPANASTVTTDSIKRYGGSTAPSMPWPEVDGERILDESLKVEEDRFERLEKLIIKTSQPKKSRLSRSTRKTTTTNLAATLQGLPAVSGSGVSNASNAEAAGMSRERAVDTAIGANHEGISPTGGSREDIPIVEQRPKEGSTVDRNWTDRRMLFAASPLLEGSNLGQRCFTKIYVPSGRELPLLGNGMVDWLNFKPQDTEKICEYLEDVHLSRTEALLLQLQPMRCCSLALAGELPRKLRAVAESCGVELQEVKAQDAKEVDLEQDLKRLLVDEPSRHLEEQRQVVGMKSLGALIAHLQLLQEPGNFNACTLGLYPLRSFVFLDKAAFSALNVLPRPEESQRSNTNLLGFLNRCRSQIGQRRLRQWLTQPLTDPKKISRRHDVVEALVGADAVLRDLEAQLRRVPDLERLAARLHRIAAKSKAQGATLEDLVNLYHCVLATEKMKQVLQNYAGKHEEVLAEVLFEPMRSILQDFGNFRALVEKTIDLQQAELRNYCISAAFDPSLKQLAQQRDKVRAQMEATRAEVDKKLSLGGRGNEKPVSLTECPEGLALRVTKKHQQAIQKWNGKPALKVLSIKKVEVFFTTNELVKLNKDLQQAIDEYQQQTDALVAKALTVASTYSSVVERLGDTLADLDVFCSLARVALTAPCNFVRAQLDESGQTCNIQGAVHVLVTANSEQSFVANDLQMHRDSSRLHLITGPNMGGKSTYIRSVALIALLNQMGSFVPCRSATLPCFDSIMCRVGASDMQLRGISTFMAEMLEAACILKVATERSLVIVDELGRGTSTADGFGLAWAIAKHLVEETRCFSLFATHFHELAALEQAAPAVRNRHATAVVEPENGRLTFLYALADGAADQSYGAFVAELAGFPPRVVHDARRRAEEFESASSFGRARKRQKVALPETLQSIYDAETEEDFVQRTMANLSTLQNLLAQGGC</sequence>
<dbReference type="EMBL" id="CAXAMM010038585">
    <property type="protein sequence ID" value="CAK9079283.1"/>
    <property type="molecule type" value="Genomic_DNA"/>
</dbReference>
<dbReference type="InterPro" id="IPR036678">
    <property type="entry name" value="MutS_con_dom_sf"/>
</dbReference>
<dbReference type="Pfam" id="PF05192">
    <property type="entry name" value="MutS_III"/>
    <property type="match status" value="1"/>
</dbReference>
<feature type="transmembrane region" description="Helical" evidence="5">
    <location>
        <begin position="533"/>
        <end position="551"/>
    </location>
</feature>
<keyword evidence="8" id="KW-1185">Reference proteome</keyword>
<dbReference type="InterPro" id="IPR036187">
    <property type="entry name" value="DNA_mismatch_repair_MutS_sf"/>
</dbReference>
<dbReference type="SUPFAM" id="SSF48334">
    <property type="entry name" value="DNA repair protein MutS, domain III"/>
    <property type="match status" value="1"/>
</dbReference>
<keyword evidence="1" id="KW-0547">Nucleotide-binding</keyword>
<dbReference type="PROSITE" id="PS00486">
    <property type="entry name" value="DNA_MISMATCH_REPAIR_2"/>
    <property type="match status" value="1"/>
</dbReference>
<dbReference type="Proteomes" id="UP001642464">
    <property type="component" value="Unassembled WGS sequence"/>
</dbReference>
<evidence type="ECO:0000313" key="8">
    <source>
        <dbReference type="Proteomes" id="UP001642464"/>
    </source>
</evidence>
<dbReference type="InterPro" id="IPR007861">
    <property type="entry name" value="DNA_mismatch_repair_MutS_clamp"/>
</dbReference>
<evidence type="ECO:0000256" key="2">
    <source>
        <dbReference type="ARBA" id="ARBA00022840"/>
    </source>
</evidence>
<keyword evidence="4" id="KW-0175">Coiled coil</keyword>
<dbReference type="Pfam" id="PF05190">
    <property type="entry name" value="MutS_IV"/>
    <property type="match status" value="1"/>
</dbReference>
<keyword evidence="2" id="KW-0067">ATP-binding</keyword>
<proteinExistence type="predicted"/>
<dbReference type="Gene3D" id="3.40.50.300">
    <property type="entry name" value="P-loop containing nucleotide triphosphate hydrolases"/>
    <property type="match status" value="1"/>
</dbReference>
<evidence type="ECO:0000256" key="1">
    <source>
        <dbReference type="ARBA" id="ARBA00022741"/>
    </source>
</evidence>
<name>A0ABP0PV74_9DINO</name>
<dbReference type="InterPro" id="IPR000432">
    <property type="entry name" value="DNA_mismatch_repair_MutS_C"/>
</dbReference>
<feature type="transmembrane region" description="Helical" evidence="5">
    <location>
        <begin position="473"/>
        <end position="492"/>
    </location>
</feature>
<reference evidence="7 8" key="1">
    <citation type="submission" date="2024-02" db="EMBL/GenBank/DDBJ databases">
        <authorList>
            <person name="Chen Y."/>
            <person name="Shah S."/>
            <person name="Dougan E. K."/>
            <person name="Thang M."/>
            <person name="Chan C."/>
        </authorList>
    </citation>
    <scope>NUCLEOTIDE SEQUENCE [LARGE SCALE GENOMIC DNA]</scope>
</reference>
<evidence type="ECO:0000259" key="6">
    <source>
        <dbReference type="PROSITE" id="PS00486"/>
    </source>
</evidence>
<evidence type="ECO:0000256" key="3">
    <source>
        <dbReference type="ARBA" id="ARBA00023125"/>
    </source>
</evidence>
<comment type="caution">
    <text evidence="7">The sequence shown here is derived from an EMBL/GenBank/DDBJ whole genome shotgun (WGS) entry which is preliminary data.</text>
</comment>
<dbReference type="SMART" id="SM00534">
    <property type="entry name" value="MUTSac"/>
    <property type="match status" value="1"/>
</dbReference>
<dbReference type="InterPro" id="IPR027417">
    <property type="entry name" value="P-loop_NTPase"/>
</dbReference>
<keyword evidence="5" id="KW-0812">Transmembrane</keyword>
<dbReference type="SMART" id="SM00533">
    <property type="entry name" value="MUTSd"/>
    <property type="match status" value="1"/>
</dbReference>
<dbReference type="Gene3D" id="1.10.1420.10">
    <property type="match status" value="2"/>
</dbReference>
<feature type="transmembrane region" description="Helical" evidence="5">
    <location>
        <begin position="331"/>
        <end position="353"/>
    </location>
</feature>
<gene>
    <name evidence="7" type="ORF">SCF082_LOCUS37834</name>
</gene>
<dbReference type="SUPFAM" id="SSF52540">
    <property type="entry name" value="P-loop containing nucleoside triphosphate hydrolases"/>
    <property type="match status" value="1"/>
</dbReference>
<dbReference type="Pfam" id="PF00488">
    <property type="entry name" value="MutS_V"/>
    <property type="match status" value="1"/>
</dbReference>
<dbReference type="InterPro" id="IPR045076">
    <property type="entry name" value="MutS"/>
</dbReference>
<feature type="transmembrane region" description="Helical" evidence="5">
    <location>
        <begin position="431"/>
        <end position="452"/>
    </location>
</feature>
<feature type="transmembrane region" description="Helical" evidence="5">
    <location>
        <begin position="257"/>
        <end position="275"/>
    </location>
</feature>
<evidence type="ECO:0000313" key="7">
    <source>
        <dbReference type="EMBL" id="CAK9079283.1"/>
    </source>
</evidence>
<evidence type="ECO:0000256" key="5">
    <source>
        <dbReference type="SAM" id="Phobius"/>
    </source>
</evidence>